<protein>
    <submittedName>
        <fullName evidence="2">Uncharacterized protein</fullName>
    </submittedName>
</protein>
<dbReference type="PANTHER" id="PTHR46601:SF2">
    <property type="entry name" value="UBIQUITIN-LIKE PROTEASE FAMILY PROFILE DOMAIN-CONTAINING PROTEIN"/>
    <property type="match status" value="1"/>
</dbReference>
<keyword evidence="3" id="KW-1185">Reference proteome</keyword>
<reference evidence="2" key="1">
    <citation type="submission" date="2021-12" db="EMBL/GenBank/DDBJ databases">
        <authorList>
            <person name="King R."/>
        </authorList>
    </citation>
    <scope>NUCLEOTIDE SEQUENCE</scope>
</reference>
<name>A0A9N9QZ66_9NEOP</name>
<dbReference type="PANTHER" id="PTHR46601">
    <property type="entry name" value="ULP_PROTEASE DOMAIN-CONTAINING PROTEIN"/>
    <property type="match status" value="1"/>
</dbReference>
<feature type="region of interest" description="Disordered" evidence="1">
    <location>
        <begin position="668"/>
        <end position="753"/>
    </location>
</feature>
<organism evidence="2 3">
    <name type="scientific">Diatraea saccharalis</name>
    <name type="common">sugarcane borer</name>
    <dbReference type="NCBI Taxonomy" id="40085"/>
    <lineage>
        <taxon>Eukaryota</taxon>
        <taxon>Metazoa</taxon>
        <taxon>Ecdysozoa</taxon>
        <taxon>Arthropoda</taxon>
        <taxon>Hexapoda</taxon>
        <taxon>Insecta</taxon>
        <taxon>Pterygota</taxon>
        <taxon>Neoptera</taxon>
        <taxon>Endopterygota</taxon>
        <taxon>Lepidoptera</taxon>
        <taxon>Glossata</taxon>
        <taxon>Ditrysia</taxon>
        <taxon>Pyraloidea</taxon>
        <taxon>Crambidae</taxon>
        <taxon>Crambinae</taxon>
        <taxon>Diatraea</taxon>
    </lineage>
</organism>
<dbReference type="OrthoDB" id="7313261at2759"/>
<evidence type="ECO:0000313" key="3">
    <source>
        <dbReference type="Proteomes" id="UP001153714"/>
    </source>
</evidence>
<dbReference type="Proteomes" id="UP001153714">
    <property type="component" value="Chromosome 16"/>
</dbReference>
<feature type="region of interest" description="Disordered" evidence="1">
    <location>
        <begin position="1"/>
        <end position="66"/>
    </location>
</feature>
<evidence type="ECO:0000256" key="1">
    <source>
        <dbReference type="SAM" id="MobiDB-lite"/>
    </source>
</evidence>
<evidence type="ECO:0000313" key="2">
    <source>
        <dbReference type="EMBL" id="CAG9786535.1"/>
    </source>
</evidence>
<feature type="compositionally biased region" description="Basic and acidic residues" evidence="1">
    <location>
        <begin position="50"/>
        <end position="66"/>
    </location>
</feature>
<proteinExistence type="predicted"/>
<dbReference type="AlphaFoldDB" id="A0A9N9QZ66"/>
<sequence length="791" mass="90792">MHEIHIVLGKMPHTSRSRSNLSEEEKKKRRREQKKLSMRRARAKMDTAALEERRRKDRERYQRKKQDGLIKTIADYTPRQQRQIRKMWREKAKVRREKEKIRKQTNKILLNTPPSSPSSSFSRVELGRAVSARNRRRLKAKNDYLSFRLQLLEKKLAKYRMRILRLKRKKYQSDNSDKINVKQTIHDFLLEDENSRLTAGKKETITRRKIKQQIRFLNDSLLNLFKIFVSKTGLNISYETFRRHRPFWVLSPKVASRNTCLCRTHTNNDFIVYALHQAKIIPHSTATDVAKSLCCNNVLDVSCLERNCSQCIGKYVNFNTINRLDTIIYQRWVTKNVNVVINGQERKLKKTYKETVKTTQQLLLNTLKVNLPIFMQHLANIINQYKAIRQIKQNLTSVDGLLHIDFSENYSFKYGTAIQSAHFGGSKEQLSMHTCVYYSFQIPHNKIQTTSICTVSQNLRHDPVLICAHLKPVIEQIKLITPDLKNLHILSDGPSTQYRNKTMFQMIANYLGNITNAETITWHFTETGHGKGAPDGVGGCLKRICDKAVANGRDIVDIDSFVDCSKENCKGIVVIPIDDTNVLDIQNIADAITVRPFKGTFKLHQIAWSILEPNILHARRLSCIECAANTKCSHFEIGQILVQHVESYGSPSNLPRRVIIASPIVSSPNTASASTVTRSRTPESIGPSNDTPSPEPLISRRQPLTPRKKLNLEDVSDDSDFMTSPSARRPRKRSGLFIESDDSDTNSSPPKNCKRRLAIFIDTDSENSPPKPCKRPIGKNYFSDDSIGKIF</sequence>
<dbReference type="EMBL" id="OU893347">
    <property type="protein sequence ID" value="CAG9786535.1"/>
    <property type="molecule type" value="Genomic_DNA"/>
</dbReference>
<accession>A0A9N9QZ66</accession>
<feature type="compositionally biased region" description="Low complexity" evidence="1">
    <location>
        <begin position="670"/>
        <end position="679"/>
    </location>
</feature>
<reference evidence="2" key="2">
    <citation type="submission" date="2022-10" db="EMBL/GenBank/DDBJ databases">
        <authorList>
            <consortium name="ENA_rothamsted_submissions"/>
            <consortium name="culmorum"/>
            <person name="King R."/>
        </authorList>
    </citation>
    <scope>NUCLEOTIDE SEQUENCE</scope>
</reference>
<gene>
    <name evidence="2" type="ORF">DIATSA_LOCUS4476</name>
</gene>
<feature type="compositionally biased region" description="Basic residues" evidence="1">
    <location>
        <begin position="27"/>
        <end position="42"/>
    </location>
</feature>